<accession>A0AAF0UPU6</accession>
<dbReference type="EMBL" id="CP133621">
    <property type="protein sequence ID" value="WMV49815.1"/>
    <property type="molecule type" value="Genomic_DNA"/>
</dbReference>
<protein>
    <submittedName>
        <fullName evidence="3">Uncharacterized protein</fullName>
    </submittedName>
</protein>
<evidence type="ECO:0000256" key="1">
    <source>
        <dbReference type="SAM" id="MobiDB-lite"/>
    </source>
</evidence>
<evidence type="ECO:0000256" key="2">
    <source>
        <dbReference type="SAM" id="Phobius"/>
    </source>
</evidence>
<feature type="compositionally biased region" description="Pro residues" evidence="1">
    <location>
        <begin position="10"/>
        <end position="22"/>
    </location>
</feature>
<evidence type="ECO:0000313" key="3">
    <source>
        <dbReference type="EMBL" id="WMV49815.1"/>
    </source>
</evidence>
<proteinExistence type="predicted"/>
<dbReference type="Proteomes" id="UP001234989">
    <property type="component" value="Chromosome 10"/>
</dbReference>
<keyword evidence="2" id="KW-0472">Membrane</keyword>
<keyword evidence="2" id="KW-1133">Transmembrane helix</keyword>
<dbReference type="AlphaFoldDB" id="A0AAF0UPU6"/>
<feature type="transmembrane region" description="Helical" evidence="2">
    <location>
        <begin position="48"/>
        <end position="68"/>
    </location>
</feature>
<reference evidence="3" key="1">
    <citation type="submission" date="2023-08" db="EMBL/GenBank/DDBJ databases">
        <title>A de novo genome assembly of Solanum verrucosum Schlechtendal, a Mexican diploid species geographically isolated from the other diploid A-genome species in potato relatives.</title>
        <authorList>
            <person name="Hosaka K."/>
        </authorList>
    </citation>
    <scope>NUCLEOTIDE SEQUENCE</scope>
    <source>
        <tissue evidence="3">Young leaves</tissue>
    </source>
</reference>
<keyword evidence="2" id="KW-0812">Transmembrane</keyword>
<keyword evidence="4" id="KW-1185">Reference proteome</keyword>
<organism evidence="3 4">
    <name type="scientific">Solanum verrucosum</name>
    <dbReference type="NCBI Taxonomy" id="315347"/>
    <lineage>
        <taxon>Eukaryota</taxon>
        <taxon>Viridiplantae</taxon>
        <taxon>Streptophyta</taxon>
        <taxon>Embryophyta</taxon>
        <taxon>Tracheophyta</taxon>
        <taxon>Spermatophyta</taxon>
        <taxon>Magnoliopsida</taxon>
        <taxon>eudicotyledons</taxon>
        <taxon>Gunneridae</taxon>
        <taxon>Pentapetalae</taxon>
        <taxon>asterids</taxon>
        <taxon>lamiids</taxon>
        <taxon>Solanales</taxon>
        <taxon>Solanaceae</taxon>
        <taxon>Solanoideae</taxon>
        <taxon>Solaneae</taxon>
        <taxon>Solanum</taxon>
    </lineage>
</organism>
<gene>
    <name evidence="3" type="ORF">MTR67_043200</name>
</gene>
<evidence type="ECO:0000313" key="4">
    <source>
        <dbReference type="Proteomes" id="UP001234989"/>
    </source>
</evidence>
<name>A0AAF0UPU6_SOLVR</name>
<feature type="region of interest" description="Disordered" evidence="1">
    <location>
        <begin position="1"/>
        <end position="25"/>
    </location>
</feature>
<sequence length="76" mass="8700">MATPGSSPIAPWPPPRASPSPPSEKWLWPSEKRSINHSPSQINLKKSILERFSALFIIIFLFFLRLSFPRIRNLNS</sequence>